<dbReference type="EMBL" id="BOMV01000124">
    <property type="protein sequence ID" value="GIF02207.1"/>
    <property type="molecule type" value="Genomic_DNA"/>
</dbReference>
<dbReference type="AlphaFoldDB" id="A0A919KDC1"/>
<sequence>MFRPHRTRRTRWVVVAAAALTLLGAGVVTAIPAQAGVVTTQNGFEGNPYDFWNAHHTEGSSIVNLITHVEARPTNGGEFAAWFDAPGTVPARISTNALVLPRPSGGQVTCRAEMYLKKGIMGVPTFTPPPTGNPRVQLTVNERRGSVDTVIDGSTYTLTNTDYQRAEFASWPYRDGNIVVTVSVTGGAAFADDLFVRCASAIQ</sequence>
<evidence type="ECO:0000256" key="1">
    <source>
        <dbReference type="SAM" id="SignalP"/>
    </source>
</evidence>
<feature type="signal peptide" evidence="1">
    <location>
        <begin position="1"/>
        <end position="35"/>
    </location>
</feature>
<keyword evidence="3" id="KW-1185">Reference proteome</keyword>
<comment type="caution">
    <text evidence="2">The sequence shown here is derived from an EMBL/GenBank/DDBJ whole genome shotgun (WGS) entry which is preliminary data.</text>
</comment>
<keyword evidence="1" id="KW-0732">Signal</keyword>
<accession>A0A919KDC1</accession>
<protein>
    <submittedName>
        <fullName evidence="2">Uncharacterized protein</fullName>
    </submittedName>
</protein>
<evidence type="ECO:0000313" key="3">
    <source>
        <dbReference type="Proteomes" id="UP000636960"/>
    </source>
</evidence>
<feature type="chain" id="PRO_5037989839" evidence="1">
    <location>
        <begin position="36"/>
        <end position="203"/>
    </location>
</feature>
<gene>
    <name evidence="2" type="ORF">Ari01nite_96710</name>
</gene>
<organism evidence="2 3">
    <name type="scientific">Paractinoplanes rishiriensis</name>
    <dbReference type="NCBI Taxonomy" id="1050105"/>
    <lineage>
        <taxon>Bacteria</taxon>
        <taxon>Bacillati</taxon>
        <taxon>Actinomycetota</taxon>
        <taxon>Actinomycetes</taxon>
        <taxon>Micromonosporales</taxon>
        <taxon>Micromonosporaceae</taxon>
        <taxon>Paractinoplanes</taxon>
    </lineage>
</organism>
<name>A0A919KDC1_9ACTN</name>
<proteinExistence type="predicted"/>
<reference evidence="2" key="1">
    <citation type="submission" date="2021-01" db="EMBL/GenBank/DDBJ databases">
        <title>Whole genome shotgun sequence of Actinoplanes rishiriensis NBRC 108556.</title>
        <authorList>
            <person name="Komaki H."/>
            <person name="Tamura T."/>
        </authorList>
    </citation>
    <scope>NUCLEOTIDE SEQUENCE</scope>
    <source>
        <strain evidence="2">NBRC 108556</strain>
    </source>
</reference>
<evidence type="ECO:0000313" key="2">
    <source>
        <dbReference type="EMBL" id="GIF02207.1"/>
    </source>
</evidence>
<dbReference type="Proteomes" id="UP000636960">
    <property type="component" value="Unassembled WGS sequence"/>
</dbReference>